<dbReference type="PANTHER" id="PTHR42928">
    <property type="entry name" value="TRICARBOXYLATE-BINDING PROTEIN"/>
    <property type="match status" value="1"/>
</dbReference>
<organism evidence="2 3">
    <name type="scientific">Teichococcus deserti</name>
    <dbReference type="NCBI Taxonomy" id="1817963"/>
    <lineage>
        <taxon>Bacteria</taxon>
        <taxon>Pseudomonadati</taxon>
        <taxon>Pseudomonadota</taxon>
        <taxon>Alphaproteobacteria</taxon>
        <taxon>Acetobacterales</taxon>
        <taxon>Roseomonadaceae</taxon>
        <taxon>Roseomonas</taxon>
    </lineage>
</organism>
<dbReference type="Pfam" id="PF03401">
    <property type="entry name" value="TctC"/>
    <property type="match status" value="1"/>
</dbReference>
<evidence type="ECO:0000313" key="3">
    <source>
        <dbReference type="Proteomes" id="UP000188879"/>
    </source>
</evidence>
<dbReference type="EMBL" id="MLCO01000127">
    <property type="protein sequence ID" value="ONG52932.1"/>
    <property type="molecule type" value="Genomic_DNA"/>
</dbReference>
<comment type="caution">
    <text evidence="2">The sequence shown here is derived from an EMBL/GenBank/DDBJ whole genome shotgun (WGS) entry which is preliminary data.</text>
</comment>
<sequence>MTQSRRSLLALGAGVATLGATLGAPRLLRAQPAWPDRPLRLVVPFPAGSTPDILGRVLAPHYTAALGQPCVVDNRAGAGGNIGTDMVAKATDGHTFGLTINGPLATAPALYPNLPYDPARDLAPISWLARAGQVLVVNPALGVKSFADFVAKARAEPGMLTFGSVGAGSGGHLAMEDIKARTGIALEHVPYRGFPQAVLDLVAGRISAIILTVAGILPQLREGQAVALAVTSEKRLPQLPAVPTLVESGLEGATSYAWNALVAPASMPAERIERLAKETKAALASPQAKQTLDTSGFEIVGSGPAELRAMVEQEAERWGGMIRKLGITADG</sequence>
<dbReference type="PIRSF" id="PIRSF017082">
    <property type="entry name" value="YflP"/>
    <property type="match status" value="1"/>
</dbReference>
<name>A0A1V2H2J8_9PROT</name>
<dbReference type="PROSITE" id="PS51318">
    <property type="entry name" value="TAT"/>
    <property type="match status" value="1"/>
</dbReference>
<dbReference type="SUPFAM" id="SSF53850">
    <property type="entry name" value="Periplasmic binding protein-like II"/>
    <property type="match status" value="1"/>
</dbReference>
<evidence type="ECO:0008006" key="4">
    <source>
        <dbReference type="Google" id="ProtNLM"/>
    </source>
</evidence>
<accession>A0A1V2H2J8</accession>
<protein>
    <recommendedName>
        <fullName evidence="4">ABC transporter substrate-binding protein</fullName>
    </recommendedName>
</protein>
<dbReference type="Gene3D" id="3.40.190.150">
    <property type="entry name" value="Bordetella uptake gene, domain 1"/>
    <property type="match status" value="1"/>
</dbReference>
<gene>
    <name evidence="2" type="ORF">BKE38_13785</name>
</gene>
<evidence type="ECO:0000256" key="1">
    <source>
        <dbReference type="ARBA" id="ARBA00006987"/>
    </source>
</evidence>
<dbReference type="Proteomes" id="UP000188879">
    <property type="component" value="Unassembled WGS sequence"/>
</dbReference>
<dbReference type="InterPro" id="IPR042100">
    <property type="entry name" value="Bug_dom1"/>
</dbReference>
<evidence type="ECO:0000313" key="2">
    <source>
        <dbReference type="EMBL" id="ONG52932.1"/>
    </source>
</evidence>
<dbReference type="RefSeq" id="WP_076957929.1">
    <property type="nucleotide sequence ID" value="NZ_MLCO01000127.1"/>
</dbReference>
<keyword evidence="3" id="KW-1185">Reference proteome</keyword>
<dbReference type="AlphaFoldDB" id="A0A1V2H2J8"/>
<dbReference type="InterPro" id="IPR006311">
    <property type="entry name" value="TAT_signal"/>
</dbReference>
<dbReference type="CDD" id="cd07012">
    <property type="entry name" value="PBP2_Bug_TTT"/>
    <property type="match status" value="1"/>
</dbReference>
<comment type="similarity">
    <text evidence="1">Belongs to the UPF0065 (bug) family.</text>
</comment>
<dbReference type="Gene3D" id="3.40.190.10">
    <property type="entry name" value="Periplasmic binding protein-like II"/>
    <property type="match status" value="1"/>
</dbReference>
<reference evidence="2 3" key="1">
    <citation type="submission" date="2016-10" db="EMBL/GenBank/DDBJ databases">
        <title>Draft Genome sequence of Roseomonas sp. strain M3.</title>
        <authorList>
            <person name="Subhash Y."/>
            <person name="Lee S."/>
        </authorList>
    </citation>
    <scope>NUCLEOTIDE SEQUENCE [LARGE SCALE GENOMIC DNA]</scope>
    <source>
        <strain evidence="2 3">M3</strain>
    </source>
</reference>
<dbReference type="InterPro" id="IPR005064">
    <property type="entry name" value="BUG"/>
</dbReference>
<dbReference type="PANTHER" id="PTHR42928:SF5">
    <property type="entry name" value="BLR1237 PROTEIN"/>
    <property type="match status" value="1"/>
</dbReference>
<proteinExistence type="inferred from homology"/>